<dbReference type="SUPFAM" id="SSF47598">
    <property type="entry name" value="Ribbon-helix-helix"/>
    <property type="match status" value="1"/>
</dbReference>
<evidence type="ECO:0000313" key="1">
    <source>
        <dbReference type="EMBL" id="PKF67761.1"/>
    </source>
</evidence>
<comment type="caution">
    <text evidence="1">The sequence shown here is derived from an EMBL/GenBank/DDBJ whole genome shotgun (WGS) entry which is preliminary data.</text>
</comment>
<accession>A0A2N0X4Z8</accession>
<dbReference type="Pfam" id="PF05534">
    <property type="entry name" value="HicB"/>
    <property type="match status" value="1"/>
</dbReference>
<dbReference type="SUPFAM" id="SSF143100">
    <property type="entry name" value="TTHA1013/TTHA0281-like"/>
    <property type="match status" value="1"/>
</dbReference>
<dbReference type="InterPro" id="IPR008651">
    <property type="entry name" value="Uncharacterised_HicB"/>
</dbReference>
<name>A0A2N0X4Z8_9CORY</name>
<dbReference type="InterPro" id="IPR035069">
    <property type="entry name" value="TTHA1013/TTHA0281-like"/>
</dbReference>
<proteinExistence type="predicted"/>
<dbReference type="AlphaFoldDB" id="A0A2N0X4Z8"/>
<sequence length="108" mass="12150">MDAEKYTYQVFWSEEDREYVATVLEFPSLSWLAPLRRDAENGLVTLVADVLEDMAESGEAIPVPFGMRTYSGKFQVRTSHSLHRELVLEAARDGVSLNALVNRKLSSA</sequence>
<reference evidence="1 2" key="1">
    <citation type="submission" date="2017-12" db="EMBL/GenBank/DDBJ databases">
        <title>Corynebacterium mastitidis 16-1433 Genome.</title>
        <authorList>
            <person name="Gulvik C.A."/>
        </authorList>
    </citation>
    <scope>NUCLEOTIDE SEQUENCE [LARGE SCALE GENOMIC DNA]</scope>
    <source>
        <strain evidence="1 2">16-1433</strain>
    </source>
</reference>
<protein>
    <submittedName>
        <fullName evidence="1">Toxin-antitoxin system HicB family antitoxin</fullName>
    </submittedName>
</protein>
<gene>
    <name evidence="1" type="ORF">CXB45_10595</name>
</gene>
<dbReference type="RefSeq" id="WP_101174398.1">
    <property type="nucleotide sequence ID" value="NZ_JAKRKB010000025.1"/>
</dbReference>
<dbReference type="EMBL" id="PJAF01000046">
    <property type="protein sequence ID" value="PKF67761.1"/>
    <property type="molecule type" value="Genomic_DNA"/>
</dbReference>
<dbReference type="Proteomes" id="UP000233249">
    <property type="component" value="Unassembled WGS sequence"/>
</dbReference>
<organism evidence="1 2">
    <name type="scientific">Corynebacterium mastitidis</name>
    <dbReference type="NCBI Taxonomy" id="161890"/>
    <lineage>
        <taxon>Bacteria</taxon>
        <taxon>Bacillati</taxon>
        <taxon>Actinomycetota</taxon>
        <taxon>Actinomycetes</taxon>
        <taxon>Mycobacteriales</taxon>
        <taxon>Corynebacteriaceae</taxon>
        <taxon>Corynebacterium</taxon>
    </lineage>
</organism>
<dbReference type="GO" id="GO:0006355">
    <property type="term" value="P:regulation of DNA-templated transcription"/>
    <property type="evidence" value="ECO:0007669"/>
    <property type="project" value="InterPro"/>
</dbReference>
<evidence type="ECO:0000313" key="2">
    <source>
        <dbReference type="Proteomes" id="UP000233249"/>
    </source>
</evidence>
<dbReference type="OrthoDB" id="5297106at2"/>
<dbReference type="InterPro" id="IPR010985">
    <property type="entry name" value="Ribbon_hlx_hlx"/>
</dbReference>